<feature type="transmembrane region" description="Helical" evidence="6">
    <location>
        <begin position="62"/>
        <end position="85"/>
    </location>
</feature>
<keyword evidence="4 6" id="KW-1133">Transmembrane helix</keyword>
<accession>A0A6A1QZI8</accession>
<evidence type="ECO:0000256" key="6">
    <source>
        <dbReference type="SAM" id="Phobius"/>
    </source>
</evidence>
<evidence type="ECO:0000256" key="5">
    <source>
        <dbReference type="ARBA" id="ARBA00023136"/>
    </source>
</evidence>
<reference evidence="7" key="1">
    <citation type="submission" date="2019-09" db="EMBL/GenBank/DDBJ databases">
        <title>Draft genome sequences of 48 bacterial type strains from the CCUG.</title>
        <authorList>
            <person name="Tunovic T."/>
            <person name="Pineiro-Iglesias B."/>
            <person name="Unosson C."/>
            <person name="Inganas E."/>
            <person name="Ohlen M."/>
            <person name="Cardew S."/>
            <person name="Jensie-Markopoulos S."/>
            <person name="Salva-Serra F."/>
            <person name="Jaen-Luchoro D."/>
            <person name="Karlsson R."/>
            <person name="Svensson-Stadler L."/>
            <person name="Chun J."/>
            <person name="Moore E."/>
        </authorList>
    </citation>
    <scope>NUCLEOTIDE SEQUENCE</scope>
    <source>
        <strain evidence="7">CCUG 15333</strain>
    </source>
</reference>
<evidence type="ECO:0000256" key="1">
    <source>
        <dbReference type="ARBA" id="ARBA00004651"/>
    </source>
</evidence>
<dbReference type="AlphaFoldDB" id="A0A6A1QZI8"/>
<feature type="transmembrane region" description="Helical" evidence="6">
    <location>
        <begin position="255"/>
        <end position="274"/>
    </location>
</feature>
<dbReference type="NCBIfam" id="NF037997">
    <property type="entry name" value="Na_Pi_symport"/>
    <property type="match status" value="1"/>
</dbReference>
<evidence type="ECO:0000256" key="3">
    <source>
        <dbReference type="ARBA" id="ARBA00022692"/>
    </source>
</evidence>
<feature type="transmembrane region" description="Helical" evidence="6">
    <location>
        <begin position="12"/>
        <end position="30"/>
    </location>
</feature>
<name>A0A6A1QZI8_9BURK</name>
<evidence type="ECO:0000256" key="4">
    <source>
        <dbReference type="ARBA" id="ARBA00022989"/>
    </source>
</evidence>
<feature type="transmembrane region" description="Helical" evidence="6">
    <location>
        <begin position="225"/>
        <end position="246"/>
    </location>
</feature>
<feature type="transmembrane region" description="Helical" evidence="6">
    <location>
        <begin position="91"/>
        <end position="115"/>
    </location>
</feature>
<proteinExistence type="predicted"/>
<dbReference type="PANTHER" id="PTHR10010:SF46">
    <property type="entry name" value="SODIUM-DEPENDENT PHOSPHATE TRANSPORT PROTEIN 2B"/>
    <property type="match status" value="1"/>
</dbReference>
<sequence length="600" mass="64793">MVLALAALAWSFWWSSGWLQLCAGLALFLFGMQSLEQGLKNLAGGRLEQWLGKSTSTPFKGLLFGSVASLLLQSSTLVSLLTIAFLSAGLITLVGSIAVLFGANLGATSGIWLLALAGQNISMSKVAMPLLVFGILLGMSGDRGKAVGRLLLGISLIFMGIDEIKSGFSSFGDLRLDRYSADGAMGALLFVGVGTLITVVVQSSHATLMLTLAALASQQLALDQALAIAIGSNLGSAVSTGVMGLIGSARSGQRLAVAHMVFNGTTTVIAFFLLPPMTWLVVHATGWMGMGDNTLIQLAMFHTLFNAMGVLVFWPFQQQLAQALERWLPDAQEPSVLIETGAGQVVQLTRARYLQTTSLQTAESASSAVAKELQHMARLALEVVAHALYAPPDVRHGPEREDPQLRSRLEHQAINADVLYRNHIKGVYADLLEFMGRMDQPLDGAQQAFWHSSQVAAFQLVDAVKDAHRLQRNMHKFLMQPDDSAARSSYLELRLYMLQTLRDIHALSVADMPESQWTQELHALDASIAAFDAQFRKHLFAAIRGGLLDSLTVSSLMNDLGFAQTIIHVLRQVLLLGEGHEAIRQEQLLMGEAPLIQTAA</sequence>
<feature type="transmembrane region" description="Helical" evidence="6">
    <location>
        <begin position="185"/>
        <end position="205"/>
    </location>
</feature>
<evidence type="ECO:0000256" key="2">
    <source>
        <dbReference type="ARBA" id="ARBA00022475"/>
    </source>
</evidence>
<dbReference type="EMBL" id="VZOT01000016">
    <property type="protein sequence ID" value="KAB0584875.1"/>
    <property type="molecule type" value="Genomic_DNA"/>
</dbReference>
<keyword evidence="3 6" id="KW-0812">Transmembrane</keyword>
<keyword evidence="5 6" id="KW-0472">Membrane</keyword>
<feature type="transmembrane region" description="Helical" evidence="6">
    <location>
        <begin position="294"/>
        <end position="316"/>
    </location>
</feature>
<dbReference type="GO" id="GO:0005436">
    <property type="term" value="F:sodium:phosphate symporter activity"/>
    <property type="evidence" value="ECO:0007669"/>
    <property type="project" value="InterPro"/>
</dbReference>
<protein>
    <submittedName>
        <fullName evidence="7">Na/Pi cotransporter family protein</fullName>
    </submittedName>
</protein>
<organism evidence="7">
    <name type="scientific">Comamonas kerstersii</name>
    <dbReference type="NCBI Taxonomy" id="225992"/>
    <lineage>
        <taxon>Bacteria</taxon>
        <taxon>Pseudomonadati</taxon>
        <taxon>Pseudomonadota</taxon>
        <taxon>Betaproteobacteria</taxon>
        <taxon>Burkholderiales</taxon>
        <taxon>Comamonadaceae</taxon>
        <taxon>Comamonas</taxon>
    </lineage>
</organism>
<gene>
    <name evidence="7" type="ORF">F7P80_15020</name>
</gene>
<keyword evidence="2" id="KW-1003">Cell membrane</keyword>
<dbReference type="PANTHER" id="PTHR10010">
    <property type="entry name" value="SOLUTE CARRIER FAMILY 34 SODIUM PHOSPHATE , MEMBER 2-RELATED"/>
    <property type="match status" value="1"/>
</dbReference>
<dbReference type="GO" id="GO:0005886">
    <property type="term" value="C:plasma membrane"/>
    <property type="evidence" value="ECO:0007669"/>
    <property type="project" value="UniProtKB-SubCell"/>
</dbReference>
<evidence type="ECO:0000313" key="7">
    <source>
        <dbReference type="EMBL" id="KAB0584875.1"/>
    </source>
</evidence>
<dbReference type="InterPro" id="IPR003841">
    <property type="entry name" value="Na/Pi_transpt"/>
</dbReference>
<dbReference type="Pfam" id="PF02690">
    <property type="entry name" value="Na_Pi_cotrans"/>
    <property type="match status" value="1"/>
</dbReference>
<dbReference type="GO" id="GO:0044341">
    <property type="term" value="P:sodium-dependent phosphate transport"/>
    <property type="evidence" value="ECO:0007669"/>
    <property type="project" value="InterPro"/>
</dbReference>
<comment type="subcellular location">
    <subcellularLocation>
        <location evidence="1">Cell membrane</location>
        <topology evidence="1">Multi-pass membrane protein</topology>
    </subcellularLocation>
</comment>
<comment type="caution">
    <text evidence="7">The sequence shown here is derived from an EMBL/GenBank/DDBJ whole genome shotgun (WGS) entry which is preliminary data.</text>
</comment>